<sequence length="156" mass="17277">MMSTPDLLTNRIYACLYARQDGGHDWALLSTGSTSTKSGVLYRATNDGGGSWRFECRDERVTRSRNVRLLVIIGRCGVLAPPLRALVVRPLETPARDGQERFTARVWMRRAIRMLDDAGVIQCSNIRALEDELDTFIDSCSSCAGAYRVLVSSCSA</sequence>
<comment type="caution">
    <text evidence="1">The sequence shown here is derived from an EMBL/GenBank/DDBJ whole genome shotgun (WGS) entry which is preliminary data.</text>
</comment>
<organism evidence="1 2">
    <name type="scientific">Grifola frondosa</name>
    <name type="common">Maitake</name>
    <name type="synonym">Polyporus frondosus</name>
    <dbReference type="NCBI Taxonomy" id="5627"/>
    <lineage>
        <taxon>Eukaryota</taxon>
        <taxon>Fungi</taxon>
        <taxon>Dikarya</taxon>
        <taxon>Basidiomycota</taxon>
        <taxon>Agaricomycotina</taxon>
        <taxon>Agaricomycetes</taxon>
        <taxon>Polyporales</taxon>
        <taxon>Grifolaceae</taxon>
        <taxon>Grifola</taxon>
    </lineage>
</organism>
<accession>A0A1C7LUR0</accession>
<dbReference type="AlphaFoldDB" id="A0A1C7LUR0"/>
<evidence type="ECO:0000313" key="1">
    <source>
        <dbReference type="EMBL" id="OBZ67936.1"/>
    </source>
</evidence>
<dbReference type="OMA" id="MHATNDG"/>
<evidence type="ECO:0000313" key="2">
    <source>
        <dbReference type="Proteomes" id="UP000092993"/>
    </source>
</evidence>
<keyword evidence="2" id="KW-1185">Reference proteome</keyword>
<proteinExistence type="predicted"/>
<dbReference type="Proteomes" id="UP000092993">
    <property type="component" value="Unassembled WGS sequence"/>
</dbReference>
<dbReference type="EMBL" id="LUGG01000023">
    <property type="protein sequence ID" value="OBZ67936.1"/>
    <property type="molecule type" value="Genomic_DNA"/>
</dbReference>
<name>A0A1C7LUR0_GRIFR</name>
<protein>
    <submittedName>
        <fullName evidence="1">Uncharacterized protein</fullName>
    </submittedName>
</protein>
<reference evidence="1 2" key="1">
    <citation type="submission" date="2016-03" db="EMBL/GenBank/DDBJ databases">
        <title>Whole genome sequencing of Grifola frondosa 9006-11.</title>
        <authorList>
            <person name="Min B."/>
            <person name="Park H."/>
            <person name="Kim J.-G."/>
            <person name="Cho H."/>
            <person name="Oh Y.-L."/>
            <person name="Kong W.-S."/>
            <person name="Choi I.-G."/>
        </authorList>
    </citation>
    <scope>NUCLEOTIDE SEQUENCE [LARGE SCALE GENOMIC DNA]</scope>
    <source>
        <strain evidence="1 2">9006-11</strain>
    </source>
</reference>
<dbReference type="OrthoDB" id="3016366at2759"/>
<gene>
    <name evidence="1" type="ORF">A0H81_12293</name>
</gene>